<dbReference type="Gene3D" id="2.60.40.1120">
    <property type="entry name" value="Carboxypeptidase-like, regulatory domain"/>
    <property type="match status" value="1"/>
</dbReference>
<dbReference type="OrthoDB" id="505641at2"/>
<dbReference type="PROSITE" id="PS51127">
    <property type="entry name" value="BIG1"/>
    <property type="match status" value="2"/>
</dbReference>
<evidence type="ECO:0000313" key="3">
    <source>
        <dbReference type="EMBL" id="OKH22643.1"/>
    </source>
</evidence>
<dbReference type="InterPro" id="IPR008964">
    <property type="entry name" value="Invasin/intimin_cell_adhesion"/>
</dbReference>
<dbReference type="Pfam" id="PF20254">
    <property type="entry name" value="DMFA2_C"/>
    <property type="match status" value="1"/>
</dbReference>
<protein>
    <submittedName>
        <fullName evidence="3">Ig domain-containing protein group 1 domain-containing protein</fullName>
    </submittedName>
</protein>
<accession>A0A1U7HGC9</accession>
<reference evidence="3 4" key="1">
    <citation type="submission" date="2016-11" db="EMBL/GenBank/DDBJ databases">
        <title>Draft Genome Sequences of Nine Cyanobacterial Strains from Diverse Habitats.</title>
        <authorList>
            <person name="Zhu T."/>
            <person name="Hou S."/>
            <person name="Lu X."/>
            <person name="Hess W.R."/>
        </authorList>
    </citation>
    <scope>NUCLEOTIDE SEQUENCE [LARGE SCALE GENOMIC DNA]</scope>
    <source>
        <strain evidence="3 4">5.2 s.c.1</strain>
    </source>
</reference>
<evidence type="ECO:0000313" key="4">
    <source>
        <dbReference type="Proteomes" id="UP000185984"/>
    </source>
</evidence>
<dbReference type="RefSeq" id="WP_073551137.1">
    <property type="nucleotide sequence ID" value="NZ_CAWMVK010000011.1"/>
</dbReference>
<dbReference type="Proteomes" id="UP000185984">
    <property type="component" value="Unassembled WGS sequence"/>
</dbReference>
<evidence type="ECO:0000256" key="1">
    <source>
        <dbReference type="ARBA" id="ARBA00010116"/>
    </source>
</evidence>
<dbReference type="AlphaFoldDB" id="A0A1U7HGC9"/>
<feature type="domain" description="Big-1" evidence="2">
    <location>
        <begin position="170"/>
        <end position="271"/>
    </location>
</feature>
<comment type="caution">
    <text evidence="3">The sequence shown here is derived from an EMBL/GenBank/DDBJ whole genome shotgun (WGS) entry which is preliminary data.</text>
</comment>
<comment type="similarity">
    <text evidence="1">Belongs to the intimin/invasin family.</text>
</comment>
<dbReference type="STRING" id="247279.NIES1031_19500"/>
<dbReference type="EMBL" id="MRCC01000019">
    <property type="protein sequence ID" value="OKH22643.1"/>
    <property type="molecule type" value="Genomic_DNA"/>
</dbReference>
<keyword evidence="4" id="KW-1185">Reference proteome</keyword>
<dbReference type="SMART" id="SM00634">
    <property type="entry name" value="BID_1"/>
    <property type="match status" value="2"/>
</dbReference>
<organism evidence="3 4">
    <name type="scientific">Chroogloeocystis siderophila 5.2 s.c.1</name>
    <dbReference type="NCBI Taxonomy" id="247279"/>
    <lineage>
        <taxon>Bacteria</taxon>
        <taxon>Bacillati</taxon>
        <taxon>Cyanobacteriota</taxon>
        <taxon>Cyanophyceae</taxon>
        <taxon>Oscillatoriophycideae</taxon>
        <taxon>Chroococcales</taxon>
        <taxon>Chroococcaceae</taxon>
        <taxon>Chroogloeocystis</taxon>
    </lineage>
</organism>
<proteinExistence type="inferred from homology"/>
<feature type="domain" description="Big-1" evidence="2">
    <location>
        <begin position="429"/>
        <end position="531"/>
    </location>
</feature>
<dbReference type="InterPro" id="IPR025141">
    <property type="entry name" value="DUF4082"/>
</dbReference>
<gene>
    <name evidence="3" type="ORF">NIES1031_19500</name>
</gene>
<sequence>MSYTADSHEEFLIAQVQTNQTIFTTQTPSIQNASDGVPYELGMKFRSAKAGEITAIRYWKAANETGTHVGKIWTATGTLLSSVTFTNESTSGWQQQTLNTPQSIAANTTYVVSVNANSHFPITYNGLGTTVTNGDLSSVADGNNGVFASQGSFPSSSYQNSNYFRDVVFVVTSSQTITKVSGDNQTGTAGTTLSAPLVAQVKDAAGNPQSGVTINFTIDSGGGSVSPTSAVTDTNGQASTVLTLGSAPGAIEPVINTVSATASGIGSVTFSATANPTGNPTTQTLFTNQVPGISNASDGVAYELGTKFQSSAGGQITAIRYWKAPSETGTHVGKIWTAGGQVLATVNFTNESASGWQQQELSTPVYIDPNTTYVVSVNCNSHFALTYNQLANSVVNGSLRTVSDGNNGVYGSFNSFPTSSYQNSNYFRDIVFIVSSTVNKVSGDNQSGTVGSTLPNPLVIRVKNSAGNPQAGVTVSFTVDSGGGSVSPNIAVTNSSGLASTSLTLGSIPSGPNNAVVVTATASGIGSVIFTAKAIPENPNAIYLENLQQGTTNWKITNQAFNEIAGYATATSVNKGGSLPIKVSLAQSGQFTVDVYRLGYYGGRGGRLVASSGLLNGITQPAGTLNSTTRLFECNWSTSYAIAVGANWTSGLYIAKLTDQRTGKQSQIWFVVRDDSSNSKILFQSSFTTFLAYSNTGGYSLYSFNSIGGQRGFKISYDCPFSQTGVGFGEFNNIFRWEYNMVRWLESQSYDVSYITNMDVQNNSQLLQQHQVFLSVGHDEYWSLEERNHVEQARNSGVNLGFFSANTCYWRVRFENSTSGVADRVMACYKDAWNLDPVAAQNSSAATNKFRSPQNNKPESALLGVMYVGDIDIVYGGFDFVIKNSNHPYYANTGLSNGDRLSQLVGFEWDAINPNASPNGLEILAESQSPQVPDNVELEGFPAGTNPRVSHAVRYVAASKAKVFATGSIQWMWGLDSDGVSTPREDLRAKQIAVNILADMGAKPLTPDPDIIVP</sequence>
<dbReference type="InterPro" id="IPR046540">
    <property type="entry name" value="DMFA2_C"/>
</dbReference>
<dbReference type="Pfam" id="PF13313">
    <property type="entry name" value="DUF4082"/>
    <property type="match status" value="2"/>
</dbReference>
<dbReference type="SUPFAM" id="SSF49373">
    <property type="entry name" value="Invasin/intimin cell-adhesion fragments"/>
    <property type="match status" value="2"/>
</dbReference>
<dbReference type="InterPro" id="IPR013783">
    <property type="entry name" value="Ig-like_fold"/>
</dbReference>
<name>A0A1U7HGC9_9CHRO</name>
<dbReference type="InterPro" id="IPR003344">
    <property type="entry name" value="Big_1_dom"/>
</dbReference>
<evidence type="ECO:0000259" key="2">
    <source>
        <dbReference type="PROSITE" id="PS51127"/>
    </source>
</evidence>
<dbReference type="Gene3D" id="2.60.40.10">
    <property type="entry name" value="Immunoglobulins"/>
    <property type="match status" value="1"/>
</dbReference>